<keyword evidence="3" id="KW-1185">Reference proteome</keyword>
<dbReference type="CDD" id="cd07432">
    <property type="entry name" value="PHP_HisPPase"/>
    <property type="match status" value="1"/>
</dbReference>
<comment type="caution">
    <text evidence="2">The sequence shown here is derived from an EMBL/GenBank/DDBJ whole genome shotgun (WGS) entry which is preliminary data.</text>
</comment>
<evidence type="ECO:0000313" key="2">
    <source>
        <dbReference type="EMBL" id="KPL74795.1"/>
    </source>
</evidence>
<dbReference type="AlphaFoldDB" id="A0A0P6XH91"/>
<dbReference type="SUPFAM" id="SSF89550">
    <property type="entry name" value="PHP domain-like"/>
    <property type="match status" value="1"/>
</dbReference>
<feature type="domain" description="Polymerase/histidinol phosphatase N-terminal" evidence="1">
    <location>
        <begin position="6"/>
        <end position="74"/>
    </location>
</feature>
<dbReference type="Gene3D" id="3.20.20.140">
    <property type="entry name" value="Metal-dependent hydrolases"/>
    <property type="match status" value="1"/>
</dbReference>
<dbReference type="STRING" id="229920.ADM99_01095"/>
<dbReference type="InterPro" id="IPR003141">
    <property type="entry name" value="Pol/His_phosphatase_N"/>
</dbReference>
<sequence length="250" mass="27682">MNLFRAELHVHTVLSPCAEVEMIPPLIIQEAMDLGINLLAITDHNATANIEAVIKAARGSGIHIFPGMELQSHEEVHLLCLFDSLDQIRSMQIQVDKTMPGLQNNPDYFGEQFVVDSTGDFIRREESMLLASSSLSIKQACDLVSDLGGLLIPAHVNRKAFGLLPTLGFIPEELSCNQVMEISRHISAEKALLEYPQLSGKTLIQSGDVHRLSEFLGVNYFHLEKPSIHELSLAFSNLDGRDFAINQPNL</sequence>
<proteinExistence type="predicted"/>
<dbReference type="PANTHER" id="PTHR42924:SF3">
    <property type="entry name" value="POLYMERASE_HISTIDINOL PHOSPHATASE N-TERMINAL DOMAIN-CONTAINING PROTEIN"/>
    <property type="match status" value="1"/>
</dbReference>
<dbReference type="InterPro" id="IPR004013">
    <property type="entry name" value="PHP_dom"/>
</dbReference>
<reference evidence="2 3" key="1">
    <citation type="submission" date="2015-07" db="EMBL/GenBank/DDBJ databases">
        <title>Genome sequence of Leptolinea tardivitalis DSM 16556.</title>
        <authorList>
            <person name="Hemp J."/>
            <person name="Ward L.M."/>
            <person name="Pace L.A."/>
            <person name="Fischer W.W."/>
        </authorList>
    </citation>
    <scope>NUCLEOTIDE SEQUENCE [LARGE SCALE GENOMIC DNA]</scope>
    <source>
        <strain evidence="2 3">YMTK-2</strain>
    </source>
</reference>
<gene>
    <name evidence="2" type="ORF">ADM99_01095</name>
</gene>
<dbReference type="Pfam" id="PF02811">
    <property type="entry name" value="PHP"/>
    <property type="match status" value="1"/>
</dbReference>
<evidence type="ECO:0000259" key="1">
    <source>
        <dbReference type="SMART" id="SM00481"/>
    </source>
</evidence>
<dbReference type="GO" id="GO:0004534">
    <property type="term" value="F:5'-3' RNA exonuclease activity"/>
    <property type="evidence" value="ECO:0007669"/>
    <property type="project" value="TreeGrafter"/>
</dbReference>
<dbReference type="GO" id="GO:0035312">
    <property type="term" value="F:5'-3' DNA exonuclease activity"/>
    <property type="evidence" value="ECO:0007669"/>
    <property type="project" value="TreeGrafter"/>
</dbReference>
<dbReference type="PANTHER" id="PTHR42924">
    <property type="entry name" value="EXONUCLEASE"/>
    <property type="match status" value="1"/>
</dbReference>
<dbReference type="InterPro" id="IPR016195">
    <property type="entry name" value="Pol/histidinol_Pase-like"/>
</dbReference>
<dbReference type="InterPro" id="IPR052018">
    <property type="entry name" value="PHP_domain"/>
</dbReference>
<name>A0A0P6XH91_9CHLR</name>
<dbReference type="SMART" id="SM00481">
    <property type="entry name" value="POLIIIAc"/>
    <property type="match status" value="1"/>
</dbReference>
<dbReference type="EMBL" id="LGCK01000002">
    <property type="protein sequence ID" value="KPL74795.1"/>
    <property type="molecule type" value="Genomic_DNA"/>
</dbReference>
<organism evidence="2 3">
    <name type="scientific">Leptolinea tardivitalis</name>
    <dbReference type="NCBI Taxonomy" id="229920"/>
    <lineage>
        <taxon>Bacteria</taxon>
        <taxon>Bacillati</taxon>
        <taxon>Chloroflexota</taxon>
        <taxon>Anaerolineae</taxon>
        <taxon>Anaerolineales</taxon>
        <taxon>Anaerolineaceae</taxon>
        <taxon>Leptolinea</taxon>
    </lineage>
</organism>
<protein>
    <recommendedName>
        <fullName evidence="1">Polymerase/histidinol phosphatase N-terminal domain-containing protein</fullName>
    </recommendedName>
</protein>
<dbReference type="Proteomes" id="UP000050430">
    <property type="component" value="Unassembled WGS sequence"/>
</dbReference>
<evidence type="ECO:0000313" key="3">
    <source>
        <dbReference type="Proteomes" id="UP000050430"/>
    </source>
</evidence>
<accession>A0A0P6XH91</accession>